<dbReference type="Proteomes" id="UP000322658">
    <property type="component" value="Unassembled WGS sequence"/>
</dbReference>
<keyword evidence="1" id="KW-0732">Signal</keyword>
<sequence length="533" mass="57901">MIRRLLFTVLATAMLAACSESEGGQTPQSTLTPPSDVAAERIGDTKVRVTWHDKSDSENGFTVWMRTGDETSPCKIGFTARNVESYTVDSGLELDKTYRFGVCADGRKGSSEIVYAPALELEDLTSPGIAFVGESTATESCIAFRYAPRNTAQARNVSCGICWSADHTPTVEDMRQDGPALDGTQPVMQVISNVLLEYGRPYRFRAYVRADNKTYYSDEIVASLGTEPEAIKLTWKKLDMPTLPSEISVYETTDKVGGHNFHAWYAVADVTGSVELRVSVPDAKATIDKQSASFGGDCYVMTNAGYFYSSDHVGIAVVDSRSIGYIPDMRGSLRTQDAEYQVMYHATRGIFGVGADGKPGVYWTGTNGSNYYYDRPLPSVRGEAKYAGVSTSNPAKPLGWSPHYAISAGPVLLKDGKCPFDFTLTEKGTEYYLNNYEIIPYDIFGPTVSPDRTAVGHLADGRVVLFICDGRIAASGGATLTQLARILRGIGCTDALNLDGGGSTGMMVGTQHVNYHSDENRAVKSTIGFFRKK</sequence>
<feature type="signal peptide" evidence="1">
    <location>
        <begin position="1"/>
        <end position="19"/>
    </location>
</feature>
<feature type="domain" description="Fibronectin type-III" evidence="2">
    <location>
        <begin position="33"/>
        <end position="128"/>
    </location>
</feature>
<dbReference type="PROSITE" id="PS50853">
    <property type="entry name" value="FN3"/>
    <property type="match status" value="1"/>
</dbReference>
<dbReference type="InterPro" id="IPR003961">
    <property type="entry name" value="FN3_dom"/>
</dbReference>
<dbReference type="EMBL" id="VVXJ01000003">
    <property type="protein sequence ID" value="KAA2377663.1"/>
    <property type="molecule type" value="Genomic_DNA"/>
</dbReference>
<dbReference type="Pfam" id="PF09992">
    <property type="entry name" value="NAGPA"/>
    <property type="match status" value="1"/>
</dbReference>
<dbReference type="CDD" id="cd00063">
    <property type="entry name" value="FN3"/>
    <property type="match status" value="1"/>
</dbReference>
<dbReference type="Gene3D" id="2.60.40.10">
    <property type="entry name" value="Immunoglobulins"/>
    <property type="match status" value="1"/>
</dbReference>
<dbReference type="InterPro" id="IPR036116">
    <property type="entry name" value="FN3_sf"/>
</dbReference>
<dbReference type="RefSeq" id="WP_118406966.1">
    <property type="nucleotide sequence ID" value="NZ_CAUENT010000041.1"/>
</dbReference>
<gene>
    <name evidence="3" type="ORF">F2Y07_01905</name>
</gene>
<protein>
    <recommendedName>
        <fullName evidence="2">Fibronectin type-III domain-containing protein</fullName>
    </recommendedName>
</protein>
<dbReference type="PROSITE" id="PS51257">
    <property type="entry name" value="PROKAR_LIPOPROTEIN"/>
    <property type="match status" value="1"/>
</dbReference>
<proteinExistence type="predicted"/>
<evidence type="ECO:0000313" key="3">
    <source>
        <dbReference type="EMBL" id="KAA2377663.1"/>
    </source>
</evidence>
<dbReference type="InterPro" id="IPR018711">
    <property type="entry name" value="NAGPA"/>
</dbReference>
<reference evidence="3 4" key="1">
    <citation type="journal article" date="2019" name="Nat. Med.">
        <title>A library of human gut bacterial isolates paired with longitudinal multiomics data enables mechanistic microbiome research.</title>
        <authorList>
            <person name="Poyet M."/>
            <person name="Groussin M."/>
            <person name="Gibbons S.M."/>
            <person name="Avila-Pacheco J."/>
            <person name="Jiang X."/>
            <person name="Kearney S.M."/>
            <person name="Perrotta A.R."/>
            <person name="Berdy B."/>
            <person name="Zhao S."/>
            <person name="Lieberman T.D."/>
            <person name="Swanson P.K."/>
            <person name="Smith M."/>
            <person name="Roesemann S."/>
            <person name="Alexander J.E."/>
            <person name="Rich S.A."/>
            <person name="Livny J."/>
            <person name="Vlamakis H."/>
            <person name="Clish C."/>
            <person name="Bullock K."/>
            <person name="Deik A."/>
            <person name="Scott J."/>
            <person name="Pierce K.A."/>
            <person name="Xavier R.J."/>
            <person name="Alm E.J."/>
        </authorList>
    </citation>
    <scope>NUCLEOTIDE SEQUENCE [LARGE SCALE GENOMIC DNA]</scope>
    <source>
        <strain evidence="3 4">BIOML-A1</strain>
    </source>
</reference>
<evidence type="ECO:0000259" key="2">
    <source>
        <dbReference type="PROSITE" id="PS50853"/>
    </source>
</evidence>
<evidence type="ECO:0000313" key="4">
    <source>
        <dbReference type="Proteomes" id="UP000322658"/>
    </source>
</evidence>
<dbReference type="InterPro" id="IPR013783">
    <property type="entry name" value="Ig-like_fold"/>
</dbReference>
<comment type="caution">
    <text evidence="3">The sequence shown here is derived from an EMBL/GenBank/DDBJ whole genome shotgun (WGS) entry which is preliminary data.</text>
</comment>
<dbReference type="PANTHER" id="PTHR40446">
    <property type="entry name" value="N-ACETYLGLUCOSAMINE-1-PHOSPHODIESTER ALPHA-N-ACETYLGLUCOSAMINIDASE"/>
    <property type="match status" value="1"/>
</dbReference>
<accession>A0A5B3GVS0</accession>
<dbReference type="PANTHER" id="PTHR40446:SF2">
    <property type="entry name" value="N-ACETYLGLUCOSAMINE-1-PHOSPHODIESTER ALPHA-N-ACETYLGLUCOSAMINIDASE"/>
    <property type="match status" value="1"/>
</dbReference>
<dbReference type="AlphaFoldDB" id="A0A5B3GVS0"/>
<organism evidence="3 4">
    <name type="scientific">Alistipes shahii</name>
    <dbReference type="NCBI Taxonomy" id="328814"/>
    <lineage>
        <taxon>Bacteria</taxon>
        <taxon>Pseudomonadati</taxon>
        <taxon>Bacteroidota</taxon>
        <taxon>Bacteroidia</taxon>
        <taxon>Bacteroidales</taxon>
        <taxon>Rikenellaceae</taxon>
        <taxon>Alistipes</taxon>
    </lineage>
</organism>
<evidence type="ECO:0000256" key="1">
    <source>
        <dbReference type="SAM" id="SignalP"/>
    </source>
</evidence>
<feature type="chain" id="PRO_5022987439" description="Fibronectin type-III domain-containing protein" evidence="1">
    <location>
        <begin position="20"/>
        <end position="533"/>
    </location>
</feature>
<dbReference type="SUPFAM" id="SSF49265">
    <property type="entry name" value="Fibronectin type III"/>
    <property type="match status" value="1"/>
</dbReference>
<name>A0A5B3GVS0_9BACT</name>